<evidence type="ECO:0000256" key="9">
    <source>
        <dbReference type="SAM" id="MobiDB-lite"/>
    </source>
</evidence>
<gene>
    <name evidence="11" type="ORF">DOTSEDRAFT_124450</name>
</gene>
<keyword evidence="12" id="KW-1185">Reference proteome</keyword>
<dbReference type="AlphaFoldDB" id="N1PWM1"/>
<organism evidence="11 12">
    <name type="scientific">Dothistroma septosporum (strain NZE10 / CBS 128990)</name>
    <name type="common">Red band needle blight fungus</name>
    <name type="synonym">Mycosphaerella pini</name>
    <dbReference type="NCBI Taxonomy" id="675120"/>
    <lineage>
        <taxon>Eukaryota</taxon>
        <taxon>Fungi</taxon>
        <taxon>Dikarya</taxon>
        <taxon>Ascomycota</taxon>
        <taxon>Pezizomycotina</taxon>
        <taxon>Dothideomycetes</taxon>
        <taxon>Dothideomycetidae</taxon>
        <taxon>Mycosphaerellales</taxon>
        <taxon>Mycosphaerellaceae</taxon>
        <taxon>Dothistroma</taxon>
    </lineage>
</organism>
<sequence>MQNYLASGGTKAWKAGSSDPKPLNVDVNVSFPDAEIFGVKLVNGRPTRALLHIANNEEAEVTLLLALGALLTPLGTPGAPEIPQVVRNMTGAKFGTVIAPKSKETLTYSFSNVMQPQDLTLELQTVIARGQNMYTLTVFSESVSIVEAPTSIFDPQIIFLYLFLAGIFGGTCYFIYNVWITQLFPQKRRGGKGGERAKRSSGGSKPVDPSEQVAVVGADGPAVTTGSKTYDESWIPASHLQRPQAKRVGSGRPKSRAT</sequence>
<dbReference type="GO" id="GO:0005789">
    <property type="term" value="C:endoplasmic reticulum membrane"/>
    <property type="evidence" value="ECO:0007669"/>
    <property type="project" value="UniProtKB-SubCell"/>
</dbReference>
<comment type="similarity">
    <text evidence="8">Belongs to the IRC22 family.</text>
</comment>
<dbReference type="EMBL" id="KB446536">
    <property type="protein sequence ID" value="EME47807.1"/>
    <property type="molecule type" value="Genomic_DNA"/>
</dbReference>
<evidence type="ECO:0000256" key="3">
    <source>
        <dbReference type="ARBA" id="ARBA00022729"/>
    </source>
</evidence>
<comment type="subcellular location">
    <subcellularLocation>
        <location evidence="1">Endoplasmic reticulum membrane</location>
        <topology evidence="1">Single-pass type I membrane protein</topology>
    </subcellularLocation>
</comment>
<evidence type="ECO:0000256" key="5">
    <source>
        <dbReference type="ARBA" id="ARBA00022989"/>
    </source>
</evidence>
<evidence type="ECO:0000256" key="2">
    <source>
        <dbReference type="ARBA" id="ARBA00022692"/>
    </source>
</evidence>
<evidence type="ECO:0000256" key="6">
    <source>
        <dbReference type="ARBA" id="ARBA00023136"/>
    </source>
</evidence>
<dbReference type="Pfam" id="PF03896">
    <property type="entry name" value="TRAP_alpha"/>
    <property type="match status" value="1"/>
</dbReference>
<accession>N1PWM1</accession>
<dbReference type="PANTHER" id="PTHR12924:SF0">
    <property type="entry name" value="TRANSLOCON-ASSOCIATED PROTEIN SUBUNIT ALPHA"/>
    <property type="match status" value="1"/>
</dbReference>
<dbReference type="eggNOG" id="ENOG502S7BF">
    <property type="taxonomic scope" value="Eukaryota"/>
</dbReference>
<reference evidence="12" key="1">
    <citation type="journal article" date="2012" name="PLoS Genet.">
        <title>The genomes of the fungal plant pathogens Cladosporium fulvum and Dothistroma septosporum reveal adaptation to different hosts and lifestyles but also signatures of common ancestry.</title>
        <authorList>
            <person name="de Wit P.J.G.M."/>
            <person name="van der Burgt A."/>
            <person name="Oekmen B."/>
            <person name="Stergiopoulos I."/>
            <person name="Abd-Elsalam K.A."/>
            <person name="Aerts A.L."/>
            <person name="Bahkali A.H."/>
            <person name="Beenen H.G."/>
            <person name="Chettri P."/>
            <person name="Cox M.P."/>
            <person name="Datema E."/>
            <person name="de Vries R.P."/>
            <person name="Dhillon B."/>
            <person name="Ganley A.R."/>
            <person name="Griffiths S.A."/>
            <person name="Guo Y."/>
            <person name="Hamelin R.C."/>
            <person name="Henrissat B."/>
            <person name="Kabir M.S."/>
            <person name="Jashni M.K."/>
            <person name="Kema G."/>
            <person name="Klaubauf S."/>
            <person name="Lapidus A."/>
            <person name="Levasseur A."/>
            <person name="Lindquist E."/>
            <person name="Mehrabi R."/>
            <person name="Ohm R.A."/>
            <person name="Owen T.J."/>
            <person name="Salamov A."/>
            <person name="Schwelm A."/>
            <person name="Schijlen E."/>
            <person name="Sun H."/>
            <person name="van den Burg H.A."/>
            <person name="van Ham R.C.H.J."/>
            <person name="Zhang S."/>
            <person name="Goodwin S.B."/>
            <person name="Grigoriev I.V."/>
            <person name="Collemare J."/>
            <person name="Bradshaw R.E."/>
        </authorList>
    </citation>
    <scope>NUCLEOTIDE SEQUENCE [LARGE SCALE GENOMIC DNA]</scope>
    <source>
        <strain evidence="12">NZE10 / CBS 128990</strain>
    </source>
</reference>
<feature type="transmembrane region" description="Helical" evidence="10">
    <location>
        <begin position="158"/>
        <end position="179"/>
    </location>
</feature>
<keyword evidence="2 10" id="KW-0812">Transmembrane</keyword>
<keyword evidence="4" id="KW-0256">Endoplasmic reticulum</keyword>
<keyword evidence="6 10" id="KW-0472">Membrane</keyword>
<dbReference type="HOGENOM" id="CLU_068820_0_0_1"/>
<feature type="region of interest" description="Disordered" evidence="9">
    <location>
        <begin position="187"/>
        <end position="258"/>
    </location>
</feature>
<evidence type="ECO:0000256" key="8">
    <source>
        <dbReference type="ARBA" id="ARBA00038311"/>
    </source>
</evidence>
<keyword evidence="3" id="KW-0732">Signal</keyword>
<evidence type="ECO:0000256" key="7">
    <source>
        <dbReference type="ARBA" id="ARBA00037565"/>
    </source>
</evidence>
<proteinExistence type="inferred from homology"/>
<evidence type="ECO:0000313" key="12">
    <source>
        <dbReference type="Proteomes" id="UP000016933"/>
    </source>
</evidence>
<protein>
    <submittedName>
        <fullName evidence="11">Uncharacterized protein</fullName>
    </submittedName>
</protein>
<name>N1PWM1_DOTSN</name>
<dbReference type="InterPro" id="IPR005595">
    <property type="entry name" value="TRAP_alpha"/>
</dbReference>
<evidence type="ECO:0000256" key="4">
    <source>
        <dbReference type="ARBA" id="ARBA00022824"/>
    </source>
</evidence>
<keyword evidence="5 10" id="KW-1133">Transmembrane helix</keyword>
<evidence type="ECO:0000256" key="1">
    <source>
        <dbReference type="ARBA" id="ARBA00004115"/>
    </source>
</evidence>
<dbReference type="OMA" id="YQEEWIP"/>
<evidence type="ECO:0000313" key="11">
    <source>
        <dbReference type="EMBL" id="EME47807.1"/>
    </source>
</evidence>
<dbReference type="PANTHER" id="PTHR12924">
    <property type="entry name" value="TRANSLOCON-ASSOCIATED PROTEIN, ALPHA SUBUNIT"/>
    <property type="match status" value="1"/>
</dbReference>
<evidence type="ECO:0000256" key="10">
    <source>
        <dbReference type="SAM" id="Phobius"/>
    </source>
</evidence>
<dbReference type="OrthoDB" id="1926781at2759"/>
<comment type="function">
    <text evidence="7">Is probably involved in a pathway contributing to genomic integrity.</text>
</comment>
<dbReference type="Proteomes" id="UP000016933">
    <property type="component" value="Unassembled WGS sequence"/>
</dbReference>
<reference evidence="11 12" key="2">
    <citation type="journal article" date="2012" name="PLoS Pathog.">
        <title>Diverse lifestyles and strategies of plant pathogenesis encoded in the genomes of eighteen Dothideomycetes fungi.</title>
        <authorList>
            <person name="Ohm R.A."/>
            <person name="Feau N."/>
            <person name="Henrissat B."/>
            <person name="Schoch C.L."/>
            <person name="Horwitz B.A."/>
            <person name="Barry K.W."/>
            <person name="Condon B.J."/>
            <person name="Copeland A.C."/>
            <person name="Dhillon B."/>
            <person name="Glaser F."/>
            <person name="Hesse C.N."/>
            <person name="Kosti I."/>
            <person name="LaButti K."/>
            <person name="Lindquist E.A."/>
            <person name="Lucas S."/>
            <person name="Salamov A.A."/>
            <person name="Bradshaw R.E."/>
            <person name="Ciuffetti L."/>
            <person name="Hamelin R.C."/>
            <person name="Kema G.H.J."/>
            <person name="Lawrence C."/>
            <person name="Scott J.A."/>
            <person name="Spatafora J.W."/>
            <person name="Turgeon B.G."/>
            <person name="de Wit P.J.G.M."/>
            <person name="Zhong S."/>
            <person name="Goodwin S.B."/>
            <person name="Grigoriev I.V."/>
        </authorList>
    </citation>
    <scope>NUCLEOTIDE SEQUENCE [LARGE SCALE GENOMIC DNA]</scope>
    <source>
        <strain evidence="12">NZE10 / CBS 128990</strain>
    </source>
</reference>